<protein>
    <submittedName>
        <fullName evidence="2">DUF551 domain-containing protein</fullName>
    </submittedName>
</protein>
<geneLocation type="plasmid" evidence="3">
    <name>ptaa-4-1</name>
</geneLocation>
<feature type="domain" description="DUF551" evidence="1">
    <location>
        <begin position="66"/>
        <end position="108"/>
    </location>
</feature>
<name>A0A4P7VS72_9BACT</name>
<keyword evidence="2" id="KW-0614">Plasmid</keyword>
<dbReference type="GeneID" id="82151219"/>
<sequence length="112" mass="12988">MENQKQKSIIDWNAGKVSIEGGTSLLNDLTKGQRMKWRDAKSERPNHLQRCICYDSHLKEVRCYVYDNQGKYWCSATTEVHDPDGDNHVSDYADYRITHWMLMPEPPKGGEA</sequence>
<accession>A0A4P7VS72</accession>
<dbReference type="Pfam" id="PF04448">
    <property type="entry name" value="DUF551"/>
    <property type="match status" value="1"/>
</dbReference>
<dbReference type="KEGG" id="mgod:E7746_14740"/>
<dbReference type="InterPro" id="IPR007539">
    <property type="entry name" value="DUF551"/>
</dbReference>
<dbReference type="AlphaFoldDB" id="A0A4P7VS72"/>
<evidence type="ECO:0000313" key="3">
    <source>
        <dbReference type="Proteomes" id="UP000297031"/>
    </source>
</evidence>
<evidence type="ECO:0000259" key="1">
    <source>
        <dbReference type="Pfam" id="PF04448"/>
    </source>
</evidence>
<dbReference type="Proteomes" id="UP000297031">
    <property type="component" value="Plasmid pTAA-4-1"/>
</dbReference>
<gene>
    <name evidence="2" type="ORF">E7746_14740</name>
</gene>
<dbReference type="OrthoDB" id="5678344at2"/>
<evidence type="ECO:0000313" key="2">
    <source>
        <dbReference type="EMBL" id="QCD37193.1"/>
    </source>
</evidence>
<dbReference type="EMBL" id="CP039394">
    <property type="protein sequence ID" value="QCD37193.1"/>
    <property type="molecule type" value="Genomic_DNA"/>
</dbReference>
<organism evidence="2 3">
    <name type="scientific">Muribaculum gordoncarteri</name>
    <dbReference type="NCBI Taxonomy" id="2530390"/>
    <lineage>
        <taxon>Bacteria</taxon>
        <taxon>Pseudomonadati</taxon>
        <taxon>Bacteroidota</taxon>
        <taxon>Bacteroidia</taxon>
        <taxon>Bacteroidales</taxon>
        <taxon>Muribaculaceae</taxon>
        <taxon>Muribaculum</taxon>
    </lineage>
</organism>
<dbReference type="RefSeq" id="WP_135472908.1">
    <property type="nucleotide sequence ID" value="NZ_CP039394.1"/>
</dbReference>
<reference evidence="2 3" key="1">
    <citation type="submission" date="2019-02" db="EMBL/GenBank/DDBJ databases">
        <title>Isolation and identification of novel species under the genus Muribaculum.</title>
        <authorList>
            <person name="Miyake S."/>
            <person name="Ding Y."/>
            <person name="Low A."/>
            <person name="Soh M."/>
            <person name="Seedorf H."/>
        </authorList>
    </citation>
    <scope>NUCLEOTIDE SEQUENCE [LARGE SCALE GENOMIC DNA]</scope>
    <source>
        <strain evidence="2 3">TLL-A4</strain>
        <plasmid evidence="3">ptaa-4-1</plasmid>
    </source>
</reference>
<keyword evidence="3" id="KW-1185">Reference proteome</keyword>
<proteinExistence type="predicted"/>